<dbReference type="Pfam" id="PF09339">
    <property type="entry name" value="HTH_IclR"/>
    <property type="match status" value="1"/>
</dbReference>
<name>A0A1Y5U0B9_9PROT</name>
<keyword evidence="2" id="KW-0238">DNA-binding</keyword>
<keyword evidence="1" id="KW-0805">Transcription regulation</keyword>
<dbReference type="InterPro" id="IPR029016">
    <property type="entry name" value="GAF-like_dom_sf"/>
</dbReference>
<dbReference type="SMART" id="SM00346">
    <property type="entry name" value="HTH_ICLR"/>
    <property type="match status" value="1"/>
</dbReference>
<dbReference type="Gene3D" id="3.30.450.40">
    <property type="match status" value="1"/>
</dbReference>
<proteinExistence type="predicted"/>
<evidence type="ECO:0000313" key="8">
    <source>
        <dbReference type="Proteomes" id="UP000193200"/>
    </source>
</evidence>
<dbReference type="PROSITE" id="PS51077">
    <property type="entry name" value="HTH_ICLR"/>
    <property type="match status" value="1"/>
</dbReference>
<dbReference type="Gene3D" id="1.10.10.10">
    <property type="entry name" value="Winged helix-like DNA-binding domain superfamily/Winged helix DNA-binding domain"/>
    <property type="match status" value="1"/>
</dbReference>
<keyword evidence="8" id="KW-1185">Reference proteome</keyword>
<dbReference type="AlphaFoldDB" id="A0A1Y5U0B9"/>
<feature type="region of interest" description="Disordered" evidence="4">
    <location>
        <begin position="1"/>
        <end position="29"/>
    </location>
</feature>
<evidence type="ECO:0000256" key="2">
    <source>
        <dbReference type="ARBA" id="ARBA00023125"/>
    </source>
</evidence>
<dbReference type="Proteomes" id="UP000193200">
    <property type="component" value="Unassembled WGS sequence"/>
</dbReference>
<evidence type="ECO:0000256" key="1">
    <source>
        <dbReference type="ARBA" id="ARBA00023015"/>
    </source>
</evidence>
<protein>
    <submittedName>
        <fullName evidence="7">Pectin degradation repressor protein KdgR</fullName>
    </submittedName>
</protein>
<dbReference type="PROSITE" id="PS51078">
    <property type="entry name" value="ICLR_ED"/>
    <property type="match status" value="1"/>
</dbReference>
<evidence type="ECO:0000259" key="5">
    <source>
        <dbReference type="PROSITE" id="PS51077"/>
    </source>
</evidence>
<dbReference type="InterPro" id="IPR014757">
    <property type="entry name" value="Tscrpt_reg_IclR_C"/>
</dbReference>
<feature type="domain" description="IclR-ED" evidence="6">
    <location>
        <begin position="91"/>
        <end position="285"/>
    </location>
</feature>
<dbReference type="InterPro" id="IPR036388">
    <property type="entry name" value="WH-like_DNA-bd_sf"/>
</dbReference>
<dbReference type="PANTHER" id="PTHR30136:SF35">
    <property type="entry name" value="HTH-TYPE TRANSCRIPTIONAL REGULATOR RV1719"/>
    <property type="match status" value="1"/>
</dbReference>
<dbReference type="InParanoid" id="A0A1Y5U0B9"/>
<dbReference type="GO" id="GO:0045892">
    <property type="term" value="P:negative regulation of DNA-templated transcription"/>
    <property type="evidence" value="ECO:0007669"/>
    <property type="project" value="TreeGrafter"/>
</dbReference>
<dbReference type="InterPro" id="IPR050707">
    <property type="entry name" value="HTH_MetabolicPath_Reg"/>
</dbReference>
<dbReference type="RefSeq" id="WP_085885874.1">
    <property type="nucleotide sequence ID" value="NZ_FWFR01000010.1"/>
</dbReference>
<keyword evidence="3" id="KW-0804">Transcription</keyword>
<dbReference type="InterPro" id="IPR005471">
    <property type="entry name" value="Tscrpt_reg_IclR_N"/>
</dbReference>
<dbReference type="OrthoDB" id="9807558at2"/>
<dbReference type="InterPro" id="IPR036390">
    <property type="entry name" value="WH_DNA-bd_sf"/>
</dbReference>
<feature type="domain" description="HTH iclR-type" evidence="5">
    <location>
        <begin position="29"/>
        <end position="90"/>
    </location>
</feature>
<dbReference type="GO" id="GO:0003700">
    <property type="term" value="F:DNA-binding transcription factor activity"/>
    <property type="evidence" value="ECO:0007669"/>
    <property type="project" value="TreeGrafter"/>
</dbReference>
<gene>
    <name evidence="7" type="primary">kdgR_2</name>
    <name evidence="7" type="ORF">OCH7691_04555</name>
</gene>
<dbReference type="SUPFAM" id="SSF55781">
    <property type="entry name" value="GAF domain-like"/>
    <property type="match status" value="1"/>
</dbReference>
<sequence>MSERKTGAAVPPRGRPKRATRDPNSGPRVPAIDRAAAVFRVLESAPQRQYSLSDIATRIEVPKSSLLNILNSLVAANLIRRSGDGYQLGQRMVQLGSAYVASVDLVREFYRAVEGMPQEVEALIQLAVLNEELSAVYLARQDSSKDLRLGLSAEIGRHVPANCSAGGKAMLAQLSPMDLDRRLGGKRRLPKLTERSAGTPAELLRAVKKIADAGYSYEEEEVLPGIACVAMAMRTSLRNDEIISISLTTTVEKMAVGKPEYIKVVSGIIETLRPKVSPPAEQWAV</sequence>
<dbReference type="PANTHER" id="PTHR30136">
    <property type="entry name" value="HELIX-TURN-HELIX TRANSCRIPTIONAL REGULATOR, ICLR FAMILY"/>
    <property type="match status" value="1"/>
</dbReference>
<dbReference type="Pfam" id="PF01614">
    <property type="entry name" value="IclR_C"/>
    <property type="match status" value="1"/>
</dbReference>
<evidence type="ECO:0000313" key="7">
    <source>
        <dbReference type="EMBL" id="SLN77807.1"/>
    </source>
</evidence>
<evidence type="ECO:0000259" key="6">
    <source>
        <dbReference type="PROSITE" id="PS51078"/>
    </source>
</evidence>
<dbReference type="EMBL" id="FWFR01000010">
    <property type="protein sequence ID" value="SLN77807.1"/>
    <property type="molecule type" value="Genomic_DNA"/>
</dbReference>
<dbReference type="SUPFAM" id="SSF46785">
    <property type="entry name" value="Winged helix' DNA-binding domain"/>
    <property type="match status" value="1"/>
</dbReference>
<evidence type="ECO:0000256" key="4">
    <source>
        <dbReference type="SAM" id="MobiDB-lite"/>
    </source>
</evidence>
<organism evidence="7 8">
    <name type="scientific">Oceanibacterium hippocampi</name>
    <dbReference type="NCBI Taxonomy" id="745714"/>
    <lineage>
        <taxon>Bacteria</taxon>
        <taxon>Pseudomonadati</taxon>
        <taxon>Pseudomonadota</taxon>
        <taxon>Alphaproteobacteria</taxon>
        <taxon>Sneathiellales</taxon>
        <taxon>Sneathiellaceae</taxon>
        <taxon>Oceanibacterium</taxon>
    </lineage>
</organism>
<dbReference type="GO" id="GO:0003677">
    <property type="term" value="F:DNA binding"/>
    <property type="evidence" value="ECO:0007669"/>
    <property type="project" value="UniProtKB-KW"/>
</dbReference>
<reference evidence="7 8" key="1">
    <citation type="submission" date="2017-03" db="EMBL/GenBank/DDBJ databases">
        <authorList>
            <person name="Afonso C.L."/>
            <person name="Miller P.J."/>
            <person name="Scott M.A."/>
            <person name="Spackman E."/>
            <person name="Goraichik I."/>
            <person name="Dimitrov K.M."/>
            <person name="Suarez D.L."/>
            <person name="Swayne D.E."/>
        </authorList>
    </citation>
    <scope>NUCLEOTIDE SEQUENCE [LARGE SCALE GENOMIC DNA]</scope>
    <source>
        <strain evidence="7 8">CECT 7691</strain>
    </source>
</reference>
<accession>A0A1Y5U0B9</accession>
<evidence type="ECO:0000256" key="3">
    <source>
        <dbReference type="ARBA" id="ARBA00023163"/>
    </source>
</evidence>